<evidence type="ECO:0000313" key="4">
    <source>
        <dbReference type="EMBL" id="MST75395.1"/>
    </source>
</evidence>
<dbReference type="PROSITE" id="PS51257">
    <property type="entry name" value="PROKAR_LIPOPROTEIN"/>
    <property type="match status" value="1"/>
</dbReference>
<feature type="domain" description="PEGA" evidence="3">
    <location>
        <begin position="288"/>
        <end position="338"/>
    </location>
</feature>
<keyword evidence="5" id="KW-1185">Reference proteome</keyword>
<feature type="compositionally biased region" description="Basic and acidic residues" evidence="1">
    <location>
        <begin position="395"/>
        <end position="407"/>
    </location>
</feature>
<dbReference type="Pfam" id="PF08308">
    <property type="entry name" value="PEGA"/>
    <property type="match status" value="1"/>
</dbReference>
<feature type="signal peptide" evidence="2">
    <location>
        <begin position="1"/>
        <end position="28"/>
    </location>
</feature>
<name>A0A6L5YSP6_9FIRM</name>
<feature type="compositionally biased region" description="Low complexity" evidence="1">
    <location>
        <begin position="368"/>
        <end position="378"/>
    </location>
</feature>
<feature type="chain" id="PRO_5038548386" evidence="2">
    <location>
        <begin position="29"/>
        <end position="423"/>
    </location>
</feature>
<sequence length="423" mass="46414">MQKIRRKKLLPGLLLLLVFCLCSMMGCASKDSLTVKPESGVHYYTASDNTQTEEAEETDDKLYLITSMNSAEESFTAYLFSNGLEYQFHYNLGTKFMDKYGTEVSTVNFEPGKVIHAGTIDPSGIVSQVQIADEVWEYDNITRFSVDMDKSMLTIADNRYICDPTTYVFSGDQVITPADITSDDTISVIGMDNRILSVIVTTGHGTLALTNTELFDGSYLQLDKKVFAQITSNMSMDVPEGTYTLSVANNGWGGSQEITITRGETTTVDLDALKGDGPKYGKILFTVNAENATVSVDGTQIDYTEPVDLQYGRHILVVKADGYEDWTRYLYVNSEEATILIDLDAAGTGQSSKNNSSGSSESTEKSTESSSESSSESGKINKPLDSETSSQSTEKSSESIEKDKEDLQDYLSTLSQMLNSLTD</sequence>
<dbReference type="AlphaFoldDB" id="A0A6L5YSP6"/>
<evidence type="ECO:0000256" key="2">
    <source>
        <dbReference type="SAM" id="SignalP"/>
    </source>
</evidence>
<feature type="region of interest" description="Disordered" evidence="1">
    <location>
        <begin position="347"/>
        <end position="408"/>
    </location>
</feature>
<protein>
    <submittedName>
        <fullName evidence="4">PEGA domain-containing protein</fullName>
    </submittedName>
</protein>
<comment type="caution">
    <text evidence="4">The sequence shown here is derived from an EMBL/GenBank/DDBJ whole genome shotgun (WGS) entry which is preliminary data.</text>
</comment>
<feature type="compositionally biased region" description="Low complexity" evidence="1">
    <location>
        <begin position="351"/>
        <end position="361"/>
    </location>
</feature>
<evidence type="ECO:0000259" key="3">
    <source>
        <dbReference type="Pfam" id="PF08308"/>
    </source>
</evidence>
<evidence type="ECO:0000313" key="5">
    <source>
        <dbReference type="Proteomes" id="UP000474024"/>
    </source>
</evidence>
<reference evidence="4 5" key="1">
    <citation type="submission" date="2019-08" db="EMBL/GenBank/DDBJ databases">
        <title>In-depth cultivation of the pig gut microbiome towards novel bacterial diversity and tailored functional studies.</title>
        <authorList>
            <person name="Wylensek D."/>
            <person name="Hitch T.C.A."/>
            <person name="Clavel T."/>
        </authorList>
    </citation>
    <scope>NUCLEOTIDE SEQUENCE [LARGE SCALE GENOMIC DNA]</scope>
    <source>
        <strain evidence="4 5">MUC/MUC-530-WT-4D</strain>
    </source>
</reference>
<keyword evidence="2" id="KW-0732">Signal</keyword>
<dbReference type="InterPro" id="IPR013229">
    <property type="entry name" value="PEGA"/>
</dbReference>
<dbReference type="RefSeq" id="WP_154430365.1">
    <property type="nucleotide sequence ID" value="NZ_VUNI01000018.1"/>
</dbReference>
<proteinExistence type="predicted"/>
<accession>A0A6L5YSP6</accession>
<evidence type="ECO:0000256" key="1">
    <source>
        <dbReference type="SAM" id="MobiDB-lite"/>
    </source>
</evidence>
<dbReference type="EMBL" id="VUNI01000018">
    <property type="protein sequence ID" value="MST75395.1"/>
    <property type="molecule type" value="Genomic_DNA"/>
</dbReference>
<gene>
    <name evidence="4" type="ORF">FYJ75_10255</name>
</gene>
<organism evidence="4 5">
    <name type="scientific">Roseburia porci</name>
    <dbReference type="NCBI Taxonomy" id="2605790"/>
    <lineage>
        <taxon>Bacteria</taxon>
        <taxon>Bacillati</taxon>
        <taxon>Bacillota</taxon>
        <taxon>Clostridia</taxon>
        <taxon>Lachnospirales</taxon>
        <taxon>Lachnospiraceae</taxon>
        <taxon>Roseburia</taxon>
    </lineage>
</organism>
<dbReference type="Proteomes" id="UP000474024">
    <property type="component" value="Unassembled WGS sequence"/>
</dbReference>